<evidence type="ECO:0000313" key="2">
    <source>
        <dbReference type="EMBL" id="KAJ8394003.1"/>
    </source>
</evidence>
<dbReference type="AlphaFoldDB" id="A0AAD7WEM9"/>
<organism evidence="2 3">
    <name type="scientific">Aldrovandia affinis</name>
    <dbReference type="NCBI Taxonomy" id="143900"/>
    <lineage>
        <taxon>Eukaryota</taxon>
        <taxon>Metazoa</taxon>
        <taxon>Chordata</taxon>
        <taxon>Craniata</taxon>
        <taxon>Vertebrata</taxon>
        <taxon>Euteleostomi</taxon>
        <taxon>Actinopterygii</taxon>
        <taxon>Neopterygii</taxon>
        <taxon>Teleostei</taxon>
        <taxon>Notacanthiformes</taxon>
        <taxon>Halosauridae</taxon>
        <taxon>Aldrovandia</taxon>
    </lineage>
</organism>
<sequence length="174" mass="18802">MGAGGGPRRAAAGGHCRARLTRGVRSEAGQVKATSLCHRRRARPRPTGGHLFPLGHCGSPPHSTPPPSLIFSSQSRYGLWLMGSLILRKSLRVPGYVLLALYSHDYCSGVFPSLLVGNMLFLIESAVLYWICDPLADWSQVTQGARGWRMSQPIGRGGTDAESGPLSHRQRATD</sequence>
<keyword evidence="3" id="KW-1185">Reference proteome</keyword>
<dbReference type="EMBL" id="JAINUG010000130">
    <property type="protein sequence ID" value="KAJ8394003.1"/>
    <property type="molecule type" value="Genomic_DNA"/>
</dbReference>
<gene>
    <name evidence="2" type="ORF">AAFF_G00053470</name>
</gene>
<reference evidence="2" key="1">
    <citation type="journal article" date="2023" name="Science">
        <title>Genome structures resolve the early diversification of teleost fishes.</title>
        <authorList>
            <person name="Parey E."/>
            <person name="Louis A."/>
            <person name="Montfort J."/>
            <person name="Bouchez O."/>
            <person name="Roques C."/>
            <person name="Iampietro C."/>
            <person name="Lluch J."/>
            <person name="Castinel A."/>
            <person name="Donnadieu C."/>
            <person name="Desvignes T."/>
            <person name="Floi Bucao C."/>
            <person name="Jouanno E."/>
            <person name="Wen M."/>
            <person name="Mejri S."/>
            <person name="Dirks R."/>
            <person name="Jansen H."/>
            <person name="Henkel C."/>
            <person name="Chen W.J."/>
            <person name="Zahm M."/>
            <person name="Cabau C."/>
            <person name="Klopp C."/>
            <person name="Thompson A.W."/>
            <person name="Robinson-Rechavi M."/>
            <person name="Braasch I."/>
            <person name="Lecointre G."/>
            <person name="Bobe J."/>
            <person name="Postlethwait J.H."/>
            <person name="Berthelot C."/>
            <person name="Roest Crollius H."/>
            <person name="Guiguen Y."/>
        </authorList>
    </citation>
    <scope>NUCLEOTIDE SEQUENCE</scope>
    <source>
        <strain evidence="2">NC1722</strain>
    </source>
</reference>
<comment type="caution">
    <text evidence="2">The sequence shown here is derived from an EMBL/GenBank/DDBJ whole genome shotgun (WGS) entry which is preliminary data.</text>
</comment>
<dbReference type="Proteomes" id="UP001221898">
    <property type="component" value="Unassembled WGS sequence"/>
</dbReference>
<name>A0AAD7WEM9_9TELE</name>
<proteinExistence type="predicted"/>
<evidence type="ECO:0000313" key="3">
    <source>
        <dbReference type="Proteomes" id="UP001221898"/>
    </source>
</evidence>
<feature type="region of interest" description="Disordered" evidence="1">
    <location>
        <begin position="152"/>
        <end position="174"/>
    </location>
</feature>
<evidence type="ECO:0000256" key="1">
    <source>
        <dbReference type="SAM" id="MobiDB-lite"/>
    </source>
</evidence>
<accession>A0AAD7WEM9</accession>
<protein>
    <submittedName>
        <fullName evidence="2">Uncharacterized protein</fullName>
    </submittedName>
</protein>